<dbReference type="EMBL" id="JACGWN010000005">
    <property type="protein sequence ID" value="KAL0448811.1"/>
    <property type="molecule type" value="Genomic_DNA"/>
</dbReference>
<organism evidence="1">
    <name type="scientific">Sesamum latifolium</name>
    <dbReference type="NCBI Taxonomy" id="2727402"/>
    <lineage>
        <taxon>Eukaryota</taxon>
        <taxon>Viridiplantae</taxon>
        <taxon>Streptophyta</taxon>
        <taxon>Embryophyta</taxon>
        <taxon>Tracheophyta</taxon>
        <taxon>Spermatophyta</taxon>
        <taxon>Magnoliopsida</taxon>
        <taxon>eudicotyledons</taxon>
        <taxon>Gunneridae</taxon>
        <taxon>Pentapetalae</taxon>
        <taxon>asterids</taxon>
        <taxon>lamiids</taxon>
        <taxon>Lamiales</taxon>
        <taxon>Pedaliaceae</taxon>
        <taxon>Sesamum</taxon>
    </lineage>
</organism>
<evidence type="ECO:0000313" key="1">
    <source>
        <dbReference type="EMBL" id="KAL0448811.1"/>
    </source>
</evidence>
<accession>A0AAW2X9G8</accession>
<name>A0AAW2X9G8_9LAMI</name>
<protein>
    <submittedName>
        <fullName evidence="1">Uncharacterized protein</fullName>
    </submittedName>
</protein>
<comment type="caution">
    <text evidence="1">The sequence shown here is derived from an EMBL/GenBank/DDBJ whole genome shotgun (WGS) entry which is preliminary data.</text>
</comment>
<proteinExistence type="predicted"/>
<dbReference type="AlphaFoldDB" id="A0AAW2X9G8"/>
<sequence>MDDFNDMMSDTGLIDAGLKENRSPGPTKEFGEDLTESFILRSGLKHLTSLELCTYLEDCQTTILSALKRLKQKTRSRRHSDSKICGCTTILSPNGQTILELPIEGYGMYKLQQKIYRTKELLKKWNRETFGNVFTTVQQAKQEATDAEKKFDRDPSEANLIALNKSNAVMVHALT</sequence>
<reference evidence="1" key="1">
    <citation type="submission" date="2020-06" db="EMBL/GenBank/DDBJ databases">
        <authorList>
            <person name="Li T."/>
            <person name="Hu X."/>
            <person name="Zhang T."/>
            <person name="Song X."/>
            <person name="Zhang H."/>
            <person name="Dai N."/>
            <person name="Sheng W."/>
            <person name="Hou X."/>
            <person name="Wei L."/>
        </authorList>
    </citation>
    <scope>NUCLEOTIDE SEQUENCE</scope>
    <source>
        <strain evidence="1">KEN1</strain>
        <tissue evidence="1">Leaf</tissue>
    </source>
</reference>
<gene>
    <name evidence="1" type="ORF">Slati_1437500</name>
</gene>
<reference evidence="1" key="2">
    <citation type="journal article" date="2024" name="Plant">
        <title>Genomic evolution and insights into agronomic trait innovations of Sesamum species.</title>
        <authorList>
            <person name="Miao H."/>
            <person name="Wang L."/>
            <person name="Qu L."/>
            <person name="Liu H."/>
            <person name="Sun Y."/>
            <person name="Le M."/>
            <person name="Wang Q."/>
            <person name="Wei S."/>
            <person name="Zheng Y."/>
            <person name="Lin W."/>
            <person name="Duan Y."/>
            <person name="Cao H."/>
            <person name="Xiong S."/>
            <person name="Wang X."/>
            <person name="Wei L."/>
            <person name="Li C."/>
            <person name="Ma Q."/>
            <person name="Ju M."/>
            <person name="Zhao R."/>
            <person name="Li G."/>
            <person name="Mu C."/>
            <person name="Tian Q."/>
            <person name="Mei H."/>
            <person name="Zhang T."/>
            <person name="Gao T."/>
            <person name="Zhang H."/>
        </authorList>
    </citation>
    <scope>NUCLEOTIDE SEQUENCE</scope>
    <source>
        <strain evidence="1">KEN1</strain>
    </source>
</reference>